<keyword evidence="1" id="KW-0472">Membrane</keyword>
<dbReference type="Proteomes" id="UP001344447">
    <property type="component" value="Unassembled WGS sequence"/>
</dbReference>
<dbReference type="PANTHER" id="PTHR34078:SF2">
    <property type="entry name" value="DUF4190 DOMAIN-CONTAINING PROTEIN"/>
    <property type="match status" value="1"/>
</dbReference>
<comment type="caution">
    <text evidence="2">The sequence shown here is derived from an EMBL/GenBank/DDBJ whole genome shotgun (WGS) entry which is preliminary data.</text>
</comment>
<dbReference type="PANTHER" id="PTHR34078">
    <property type="entry name" value="EXPRESSED PROTEIN"/>
    <property type="match status" value="1"/>
</dbReference>
<evidence type="ECO:0000313" key="2">
    <source>
        <dbReference type="EMBL" id="KAK5584226.1"/>
    </source>
</evidence>
<evidence type="ECO:0000313" key="3">
    <source>
        <dbReference type="Proteomes" id="UP001344447"/>
    </source>
</evidence>
<accession>A0AAN7YZM5</accession>
<feature type="transmembrane region" description="Helical" evidence="1">
    <location>
        <begin position="50"/>
        <end position="72"/>
    </location>
</feature>
<protein>
    <submittedName>
        <fullName evidence="2">Uncharacterized protein</fullName>
    </submittedName>
</protein>
<proteinExistence type="predicted"/>
<keyword evidence="3" id="KW-1185">Reference proteome</keyword>
<sequence length="117" mass="13613">MAIKYEKEMINSNNGINYKVDENLPNSYFNSFQPMKIEVFNNTKEDDKKVWISLTLFILGFFLIIPWSINVIHLNCNNRMARGFGIASFILFSIISITSIFLSVLFIFLFWGWGAIN</sequence>
<keyword evidence="1" id="KW-0812">Transmembrane</keyword>
<organism evidence="2 3">
    <name type="scientific">Dictyostelium firmibasis</name>
    <dbReference type="NCBI Taxonomy" id="79012"/>
    <lineage>
        <taxon>Eukaryota</taxon>
        <taxon>Amoebozoa</taxon>
        <taxon>Evosea</taxon>
        <taxon>Eumycetozoa</taxon>
        <taxon>Dictyostelia</taxon>
        <taxon>Dictyosteliales</taxon>
        <taxon>Dictyosteliaceae</taxon>
        <taxon>Dictyostelium</taxon>
    </lineage>
</organism>
<evidence type="ECO:0000256" key="1">
    <source>
        <dbReference type="SAM" id="Phobius"/>
    </source>
</evidence>
<reference evidence="2 3" key="1">
    <citation type="submission" date="2023-11" db="EMBL/GenBank/DDBJ databases">
        <title>Dfirmibasis_genome.</title>
        <authorList>
            <person name="Edelbroek B."/>
            <person name="Kjellin J."/>
            <person name="Jerlstrom-Hultqvist J."/>
            <person name="Soderbom F."/>
        </authorList>
    </citation>
    <scope>NUCLEOTIDE SEQUENCE [LARGE SCALE GENOMIC DNA]</scope>
    <source>
        <strain evidence="2 3">TNS-C-14</strain>
    </source>
</reference>
<feature type="transmembrane region" description="Helical" evidence="1">
    <location>
        <begin position="84"/>
        <end position="111"/>
    </location>
</feature>
<keyword evidence="1" id="KW-1133">Transmembrane helix</keyword>
<name>A0AAN7YZM5_9MYCE</name>
<dbReference type="EMBL" id="JAVFKY010000001">
    <property type="protein sequence ID" value="KAK5584226.1"/>
    <property type="molecule type" value="Genomic_DNA"/>
</dbReference>
<gene>
    <name evidence="2" type="ORF">RB653_005834</name>
</gene>
<dbReference type="AlphaFoldDB" id="A0AAN7YZM5"/>